<sequence length="436" mass="47694">LPIMLEDTSFTVDAFKYGIISGCTAYFLTHFHYDHYGGLSKGFTEGIYCSEITKKFLLQNFGCCLSVHALPMNTFVNVQGCDVMLLDANHCPGSVMILFRLVLQNKVILHTGDFRAQSWMLESPNVLNHYIQSPRPSSSARITTLLLDTTYCCPTYGFPTQDTVISAAVKVTREFLLSDPDTLVVCGMYSIGKERFVLGLAEALGLAVWLPSKQKRLIEAAASGGCAICSDLLQRQAPTKAAADLVVADMGKLNAHTLRTELCPSTGSSDRRSLLAWRPTGWTHNSVPKKNTSSAAFSRLPCPKLIQDLADCLSVIHTSFGLTILGAAYSEHSSFVELRDFVTALQPLKVQQTVFGGAAKEAKQHINSWLSGIAQVAVVSPPALSIASFSSSITNNAAPTCRQYDLTVQSRFALFKHRSHRHSNAVKETKDNMQQC</sequence>
<organism evidence="7">
    <name type="scientific">Schistocephalus solidus</name>
    <name type="common">Tapeworm</name>
    <dbReference type="NCBI Taxonomy" id="70667"/>
    <lineage>
        <taxon>Eukaryota</taxon>
        <taxon>Metazoa</taxon>
        <taxon>Spiralia</taxon>
        <taxon>Lophotrochozoa</taxon>
        <taxon>Platyhelminthes</taxon>
        <taxon>Cestoda</taxon>
        <taxon>Eucestoda</taxon>
        <taxon>Diphyllobothriidea</taxon>
        <taxon>Diphyllobothriidae</taxon>
        <taxon>Schistocephalus</taxon>
    </lineage>
</organism>
<dbReference type="InterPro" id="IPR011084">
    <property type="entry name" value="DRMBL"/>
</dbReference>
<keyword evidence="4" id="KW-0234">DNA repair</keyword>
<reference evidence="7" key="1">
    <citation type="submission" date="2016-06" db="UniProtKB">
        <authorList>
            <consortium name="WormBaseParasite"/>
        </authorList>
    </citation>
    <scope>IDENTIFICATION</scope>
</reference>
<accession>A0A183T586</accession>
<dbReference type="PANTHER" id="PTHR23240:SF36">
    <property type="entry name" value="DNA CROSS-LINK REPAIR PROTEIN SNM1"/>
    <property type="match status" value="1"/>
</dbReference>
<evidence type="ECO:0000256" key="5">
    <source>
        <dbReference type="ARBA" id="ARBA00023242"/>
    </source>
</evidence>
<name>A0A183T586_SCHSO</name>
<evidence type="ECO:0000259" key="6">
    <source>
        <dbReference type="Pfam" id="PF07522"/>
    </source>
</evidence>
<dbReference type="Gene3D" id="3.40.50.12650">
    <property type="match status" value="1"/>
</dbReference>
<dbReference type="GO" id="GO:0035312">
    <property type="term" value="F:5'-3' DNA exonuclease activity"/>
    <property type="evidence" value="ECO:0007669"/>
    <property type="project" value="TreeGrafter"/>
</dbReference>
<comment type="similarity">
    <text evidence="2">Belongs to the DNA repair metallo-beta-lactamase (DRMBL) family.</text>
</comment>
<evidence type="ECO:0000256" key="4">
    <source>
        <dbReference type="ARBA" id="ARBA00023204"/>
    </source>
</evidence>
<comment type="subcellular location">
    <subcellularLocation>
        <location evidence="1">Nucleus</location>
    </subcellularLocation>
</comment>
<dbReference type="GO" id="GO:0006303">
    <property type="term" value="P:double-strand break repair via nonhomologous end joining"/>
    <property type="evidence" value="ECO:0007669"/>
    <property type="project" value="TreeGrafter"/>
</dbReference>
<dbReference type="Pfam" id="PF07522">
    <property type="entry name" value="DRMBL"/>
    <property type="match status" value="1"/>
</dbReference>
<dbReference type="InterPro" id="IPR036866">
    <property type="entry name" value="RibonucZ/Hydroxyglut_hydro"/>
</dbReference>
<evidence type="ECO:0000313" key="7">
    <source>
        <dbReference type="WBParaSite" id="SSLN_0001207901-mRNA-1"/>
    </source>
</evidence>
<keyword evidence="3" id="KW-0227">DNA damage</keyword>
<feature type="domain" description="DNA repair metallo-beta-lactamase" evidence="6">
    <location>
        <begin position="242"/>
        <end position="355"/>
    </location>
</feature>
<proteinExistence type="inferred from homology"/>
<dbReference type="GO" id="GO:0036297">
    <property type="term" value="P:interstrand cross-link repair"/>
    <property type="evidence" value="ECO:0007669"/>
    <property type="project" value="TreeGrafter"/>
</dbReference>
<evidence type="ECO:0000256" key="2">
    <source>
        <dbReference type="ARBA" id="ARBA00010304"/>
    </source>
</evidence>
<dbReference type="GO" id="GO:0003684">
    <property type="term" value="F:damaged DNA binding"/>
    <property type="evidence" value="ECO:0007669"/>
    <property type="project" value="TreeGrafter"/>
</dbReference>
<dbReference type="PANTHER" id="PTHR23240">
    <property type="entry name" value="DNA CROSS-LINK REPAIR PROTEIN PSO2/SNM1-RELATED"/>
    <property type="match status" value="1"/>
</dbReference>
<keyword evidence="5" id="KW-0539">Nucleus</keyword>
<dbReference type="GO" id="GO:0005634">
    <property type="term" value="C:nucleus"/>
    <property type="evidence" value="ECO:0007669"/>
    <property type="project" value="UniProtKB-SubCell"/>
</dbReference>
<evidence type="ECO:0000256" key="1">
    <source>
        <dbReference type="ARBA" id="ARBA00004123"/>
    </source>
</evidence>
<protein>
    <submittedName>
        <fullName evidence="7">DRMBL domain-containing protein</fullName>
    </submittedName>
</protein>
<dbReference type="Gene3D" id="3.60.15.10">
    <property type="entry name" value="Ribonuclease Z/Hydroxyacylglutathione hydrolase-like"/>
    <property type="match status" value="1"/>
</dbReference>
<dbReference type="AlphaFoldDB" id="A0A183T586"/>
<evidence type="ECO:0000256" key="3">
    <source>
        <dbReference type="ARBA" id="ARBA00022763"/>
    </source>
</evidence>
<dbReference type="WBParaSite" id="SSLN_0001207901-mRNA-1">
    <property type="protein sequence ID" value="SSLN_0001207901-mRNA-1"/>
    <property type="gene ID" value="SSLN_0001207901"/>
</dbReference>
<dbReference type="SUPFAM" id="SSF56281">
    <property type="entry name" value="Metallo-hydrolase/oxidoreductase"/>
    <property type="match status" value="1"/>
</dbReference>
<dbReference type="CDD" id="cd16273">
    <property type="entry name" value="SNM1A-1C-like_MBL-fold"/>
    <property type="match status" value="1"/>
</dbReference>